<dbReference type="EC" id="3.6.4.13" evidence="2"/>
<dbReference type="GO" id="GO:0003723">
    <property type="term" value="F:RNA binding"/>
    <property type="evidence" value="ECO:0007669"/>
    <property type="project" value="TreeGrafter"/>
</dbReference>
<evidence type="ECO:0000313" key="11">
    <source>
        <dbReference type="Proteomes" id="UP001162001"/>
    </source>
</evidence>
<dbReference type="Proteomes" id="UP001162001">
    <property type="component" value="Segment"/>
</dbReference>
<evidence type="ECO:0000313" key="10">
    <source>
        <dbReference type="EMBL" id="QKF93775.1"/>
    </source>
</evidence>
<dbReference type="PROSITE" id="PS51194">
    <property type="entry name" value="HELICASE_CTER"/>
    <property type="match status" value="1"/>
</dbReference>
<dbReference type="Pfam" id="PF00271">
    <property type="entry name" value="Helicase_C"/>
    <property type="match status" value="1"/>
</dbReference>
<dbReference type="GO" id="GO:0016787">
    <property type="term" value="F:hydrolase activity"/>
    <property type="evidence" value="ECO:0007669"/>
    <property type="project" value="UniProtKB-KW"/>
</dbReference>
<evidence type="ECO:0000256" key="1">
    <source>
        <dbReference type="ARBA" id="ARBA00008792"/>
    </source>
</evidence>
<feature type="domain" description="Helicase ATP-binding" evidence="8">
    <location>
        <begin position="634"/>
        <end position="827"/>
    </location>
</feature>
<evidence type="ECO:0000259" key="8">
    <source>
        <dbReference type="PROSITE" id="PS51192"/>
    </source>
</evidence>
<evidence type="ECO:0000256" key="7">
    <source>
        <dbReference type="ARBA" id="ARBA00047984"/>
    </source>
</evidence>
<gene>
    <name evidence="10" type="ORF">Fadolivirus_1_317</name>
</gene>
<dbReference type="InterPro" id="IPR027417">
    <property type="entry name" value="P-loop_NTPase"/>
</dbReference>
<dbReference type="GO" id="GO:0003724">
    <property type="term" value="F:RNA helicase activity"/>
    <property type="evidence" value="ECO:0007669"/>
    <property type="project" value="UniProtKB-EC"/>
</dbReference>
<dbReference type="CDD" id="cd18791">
    <property type="entry name" value="SF2_C_RHA"/>
    <property type="match status" value="1"/>
</dbReference>
<protein>
    <recommendedName>
        <fullName evidence="2">RNA helicase</fullName>
        <ecNumber evidence="2">3.6.4.13</ecNumber>
    </recommendedName>
</protein>
<dbReference type="EMBL" id="MT418680">
    <property type="protein sequence ID" value="QKF93775.1"/>
    <property type="molecule type" value="Genomic_DNA"/>
</dbReference>
<name>A0A7D3V5A6_9VIRU</name>
<dbReference type="SUPFAM" id="SSF52540">
    <property type="entry name" value="P-loop containing nucleoside triphosphate hydrolases"/>
    <property type="match status" value="1"/>
</dbReference>
<keyword evidence="5 10" id="KW-0347">Helicase</keyword>
<dbReference type="Pfam" id="PF00270">
    <property type="entry name" value="DEAD"/>
    <property type="match status" value="1"/>
</dbReference>
<feature type="domain" description="Helicase C-terminal" evidence="9">
    <location>
        <begin position="897"/>
        <end position="1069"/>
    </location>
</feature>
<dbReference type="PROSITE" id="PS51192">
    <property type="entry name" value="HELICASE_ATP_BIND_1"/>
    <property type="match status" value="1"/>
</dbReference>
<dbReference type="InterPro" id="IPR001650">
    <property type="entry name" value="Helicase_C-like"/>
</dbReference>
<organism evidence="10 11">
    <name type="scientific">Fadolivirus FV1/VV64</name>
    <dbReference type="NCBI Taxonomy" id="3070911"/>
    <lineage>
        <taxon>Viruses</taxon>
        <taxon>Varidnaviria</taxon>
        <taxon>Bamfordvirae</taxon>
        <taxon>Nucleocytoviricota</taxon>
        <taxon>Megaviricetes</taxon>
        <taxon>Imitervirales</taxon>
        <taxon>Mimiviridae</taxon>
        <taxon>Klosneuvirinae</taxon>
        <taxon>Fadolivirus</taxon>
        <taxon>Fadolivirus algeromassiliense</taxon>
    </lineage>
</organism>
<dbReference type="InterPro" id="IPR014001">
    <property type="entry name" value="Helicase_ATP-bd"/>
</dbReference>
<dbReference type="SMART" id="SM00490">
    <property type="entry name" value="HELICc"/>
    <property type="match status" value="1"/>
</dbReference>
<accession>A0A7D3V5A6</accession>
<dbReference type="PANTHER" id="PTHR18934">
    <property type="entry name" value="ATP-DEPENDENT RNA HELICASE"/>
    <property type="match status" value="1"/>
</dbReference>
<dbReference type="InterPro" id="IPR011545">
    <property type="entry name" value="DEAD/DEAH_box_helicase_dom"/>
</dbReference>
<comment type="catalytic activity">
    <reaction evidence="7">
        <text>ATP + H2O = ADP + phosphate + H(+)</text>
        <dbReference type="Rhea" id="RHEA:13065"/>
        <dbReference type="ChEBI" id="CHEBI:15377"/>
        <dbReference type="ChEBI" id="CHEBI:15378"/>
        <dbReference type="ChEBI" id="CHEBI:30616"/>
        <dbReference type="ChEBI" id="CHEBI:43474"/>
        <dbReference type="ChEBI" id="CHEBI:456216"/>
        <dbReference type="EC" id="3.6.4.13"/>
    </reaction>
</comment>
<dbReference type="SMART" id="SM00487">
    <property type="entry name" value="DEXDc"/>
    <property type="match status" value="1"/>
</dbReference>
<keyword evidence="4" id="KW-0378">Hydrolase</keyword>
<dbReference type="PANTHER" id="PTHR18934:SF91">
    <property type="entry name" value="PRE-MRNA-SPLICING FACTOR ATP-DEPENDENT RNA HELICASE PRP16"/>
    <property type="match status" value="1"/>
</dbReference>
<dbReference type="GO" id="GO:0005524">
    <property type="term" value="F:ATP binding"/>
    <property type="evidence" value="ECO:0007669"/>
    <property type="project" value="UniProtKB-KW"/>
</dbReference>
<keyword evidence="6" id="KW-0067">ATP-binding</keyword>
<sequence length="1698" mass="200074">MDYYFISNTFKAEIKTNVIDSIFPNLNSYHQNILLTYLLDIIDVIAIKFNFDMNKKVIYEYQFKQNNYRDTMGLLYCLLPYIDDTSNIKKKALRSLNELYVKKKENSPIDINKNEPLYEYTNLQYGRCKRIRSGNKILAEEIQFSEDHLKHNYILLLDTIKTIANKLYVNWINIRPVDKYTATDGSLLSFVHTNNAALSRKIESWDPTKKDGRLYKGLDAGEIYNIFSNYLYHNIKNIKWIIYELKIDNKEYKLVYILNKLLNIEDCVKNIPWNFLPENKRDSFITQWKQLINMTIHNGSYENITTSKIWYIMKRLMIFFNRGYKNIHVAKNNGYIDISGDDNIDDDDNDDNDDISINDKIKTSIKSLEKLPEHIYEYIKDVFFELRGTWYAQFYINFNKDDNMYNLDNSETPKATIDDKFTVKNVYNYAKSLVHYIDTNESDRSKQYKEFPKLWNSLTDDDKTTIIKRINMNTTNYKEILEWFNITRYLKNLMELEISQVIVQNVSINNRIQKNIATISFDVLATLGLLSEFVPDKSITDYSMLPSETNERNKAIHQKVKSNVIKNYQLEKRWKESIYFINNMKFGDININYKGRDGKPDKLNYLDALCDFNYNASGWIHTYAMDWISQIGFFHHYLNNRIIYITGGTGVGKSTQTPKLLLYALKMIDYKTTGKIACTQPRIPPTKQNANTIANQMGIPIEQYNSSIGDLMKHNNYYIQYKTKEKKHDIKQNILTLKIMTDGTLINELRNPLLKKLSGENYKDENIYDIVIVDEAHEHNHNMDLILTRMKYVSYYNNDIKLVIISATMEEDEPVYRRYYRDINDNKMYPLNTFIEKYNLDRINVDRRIHISPPGETTQYKIDDIYIPKTDPVMIVKKILDTTGDGDILLFQPGMKEIKDSITQLNQITSSNIIALPYYSQLNSYKRELIENVLLKDKNKITIPKNQDFDVEYDETKIQKVPPGTYKRVVLVATNIAEASITIDSLKYVVDTGTQKTNVYDFNSRNDTLKATYISESSRLQRRGRVGRVGPGSVYYIYEKGTMEKNRRQFNISILDISDIMFGMLKDNNDNITFFTNQNDPNTQEINSNILLNDYKFNLDRIIKNKYFIKDQFYKYYGNVTQYDYENNIPPHTYYKTGFDKETIDDEYGSFYIVHPNELCFRRNILGTITTIENKCEVIQEQDRFISKKMVTFWDILRENLFIVFDGDNVIKTEFGKRVITIKESFTILTQNHILSFIYSRIHSCQDDMIKLIAMHLVLNTVKDIIFDTIDNGKYKMSFTEAKNLYGNKYGDSYSLIKIADSIIHFFTTIFPTLIKTTPQSIDDIIKNRKTSTITVELEKQKKLFIDGVNNNNFKLVNKNILNDMLHLYNTNKLVFSSQLSQDELNNLTLNNIYTKSYIEKIKSIEYVPIIREWCKEKLLKYENVIRFYDYYIYLLDEMYKYDNKLNDQDPEIDKIKDEDFSWFDTHTPYTVNTLTASKHKRLQISLMHGYSYNIAKSIAVIDNNYYYLNVMNPNINYVYKVAKLFKPKIDLGYTIENNTFLNKMGLTILYIKKKEDENTGDDDVHFIEIIDDTLISKIIPHTLIDYKKYNIPLHQKYITTFLNSLTINNNNNQNYIAFTNNYINTINNIKMLLLNNYDKNALETLTVVDDNQDIKHAILNQHTLFKNQFGGSVLIENIYKNNTFICSLVNELNKNRH</sequence>
<reference evidence="10 11" key="1">
    <citation type="submission" date="2020-04" db="EMBL/GenBank/DDBJ databases">
        <title>Advantages and limits of metagenomic assembly and binning of a giant virus.</title>
        <authorList>
            <person name="Schulz F."/>
            <person name="Andreani J."/>
            <person name="Francis R."/>
            <person name="Boudjemaa H."/>
            <person name="Bou Khalil J.Y."/>
            <person name="Lee J."/>
            <person name="La Scola B."/>
            <person name="Woyke T."/>
        </authorList>
    </citation>
    <scope>NUCLEOTIDE SEQUENCE [LARGE SCALE GENOMIC DNA]</scope>
    <source>
        <strain evidence="10 11">FV1/VV64</strain>
    </source>
</reference>
<keyword evidence="11" id="KW-1185">Reference proteome</keyword>
<comment type="similarity">
    <text evidence="1">Belongs to the DEAD box helicase family. DEAH subfamily.</text>
</comment>
<evidence type="ECO:0000259" key="9">
    <source>
        <dbReference type="PROSITE" id="PS51194"/>
    </source>
</evidence>
<evidence type="ECO:0000256" key="3">
    <source>
        <dbReference type="ARBA" id="ARBA00022741"/>
    </source>
</evidence>
<evidence type="ECO:0000256" key="4">
    <source>
        <dbReference type="ARBA" id="ARBA00022801"/>
    </source>
</evidence>
<evidence type="ECO:0000256" key="2">
    <source>
        <dbReference type="ARBA" id="ARBA00012552"/>
    </source>
</evidence>
<evidence type="ECO:0000256" key="5">
    <source>
        <dbReference type="ARBA" id="ARBA00022806"/>
    </source>
</evidence>
<proteinExistence type="inferred from homology"/>
<keyword evidence="3" id="KW-0547">Nucleotide-binding</keyword>
<dbReference type="Gene3D" id="3.40.50.300">
    <property type="entry name" value="P-loop containing nucleotide triphosphate hydrolases"/>
    <property type="match status" value="2"/>
</dbReference>
<evidence type="ECO:0000256" key="6">
    <source>
        <dbReference type="ARBA" id="ARBA00022840"/>
    </source>
</evidence>